<feature type="repeat" description="TPR" evidence="5">
    <location>
        <begin position="951"/>
        <end position="984"/>
    </location>
</feature>
<dbReference type="PROSITE" id="PS50943">
    <property type="entry name" value="HTH_CROC1"/>
    <property type="match status" value="1"/>
</dbReference>
<organism evidence="9 10">
    <name type="scientific">Amycolatopsis methanolica 239</name>
    <dbReference type="NCBI Taxonomy" id="1068978"/>
    <lineage>
        <taxon>Bacteria</taxon>
        <taxon>Bacillati</taxon>
        <taxon>Actinomycetota</taxon>
        <taxon>Actinomycetes</taxon>
        <taxon>Pseudonocardiales</taxon>
        <taxon>Pseudonocardiaceae</taxon>
        <taxon>Amycolatopsis</taxon>
        <taxon>Amycolatopsis methanolica group</taxon>
    </lineage>
</organism>
<dbReference type="Pfam" id="PF13560">
    <property type="entry name" value="HTH_31"/>
    <property type="match status" value="1"/>
</dbReference>
<dbReference type="InterPro" id="IPR027417">
    <property type="entry name" value="P-loop_NTPase"/>
</dbReference>
<dbReference type="RefSeq" id="WP_017981403.1">
    <property type="nucleotide sequence ID" value="NZ_AQUL01000001.1"/>
</dbReference>
<dbReference type="PRINTS" id="PR00364">
    <property type="entry name" value="DISEASERSIST"/>
</dbReference>
<dbReference type="KEGG" id="amq:AMETH_2100"/>
<evidence type="ECO:0000256" key="6">
    <source>
        <dbReference type="PROSITE-ProRule" id="PRU01091"/>
    </source>
</evidence>
<evidence type="ECO:0000259" key="8">
    <source>
        <dbReference type="PROSITE" id="PS51755"/>
    </source>
</evidence>
<dbReference type="PANTHER" id="PTHR35807:SF1">
    <property type="entry name" value="TRANSCRIPTIONAL REGULATOR REDD"/>
    <property type="match status" value="1"/>
</dbReference>
<dbReference type="GO" id="GO:0003677">
    <property type="term" value="F:DNA binding"/>
    <property type="evidence" value="ECO:0007669"/>
    <property type="project" value="UniProtKB-UniRule"/>
</dbReference>
<evidence type="ECO:0000256" key="2">
    <source>
        <dbReference type="ARBA" id="ARBA00023015"/>
    </source>
</evidence>
<dbReference type="InterPro" id="IPR010982">
    <property type="entry name" value="Lambda_DNA-bd_dom_sf"/>
</dbReference>
<accession>A0A076MWX2</accession>
<dbReference type="GO" id="GO:0043531">
    <property type="term" value="F:ADP binding"/>
    <property type="evidence" value="ECO:0007669"/>
    <property type="project" value="InterPro"/>
</dbReference>
<dbReference type="InterPro" id="IPR016032">
    <property type="entry name" value="Sig_transdc_resp-reg_C-effctor"/>
</dbReference>
<dbReference type="GO" id="GO:0006355">
    <property type="term" value="P:regulation of DNA-templated transcription"/>
    <property type="evidence" value="ECO:0007669"/>
    <property type="project" value="InterPro"/>
</dbReference>
<dbReference type="CDD" id="cd15831">
    <property type="entry name" value="BTAD"/>
    <property type="match status" value="1"/>
</dbReference>
<keyword evidence="4" id="KW-0804">Transcription</keyword>
<dbReference type="Gene3D" id="1.10.10.10">
    <property type="entry name" value="Winged helix-like DNA-binding domain superfamily/Winged helix DNA-binding domain"/>
    <property type="match status" value="1"/>
</dbReference>
<dbReference type="Proteomes" id="UP000062973">
    <property type="component" value="Chromosome"/>
</dbReference>
<dbReference type="SUPFAM" id="SSF46894">
    <property type="entry name" value="C-terminal effector domain of the bipartite response regulators"/>
    <property type="match status" value="1"/>
</dbReference>
<evidence type="ECO:0000256" key="3">
    <source>
        <dbReference type="ARBA" id="ARBA00023125"/>
    </source>
</evidence>
<dbReference type="GO" id="GO:0000160">
    <property type="term" value="P:phosphorelay signal transduction system"/>
    <property type="evidence" value="ECO:0007669"/>
    <property type="project" value="InterPro"/>
</dbReference>
<dbReference type="SMART" id="SM00862">
    <property type="entry name" value="Trans_reg_C"/>
    <property type="match status" value="1"/>
</dbReference>
<gene>
    <name evidence="9" type="ORF">AMETH_2100</name>
</gene>
<dbReference type="AlphaFoldDB" id="A0A076MWX2"/>
<dbReference type="Pfam" id="PF00486">
    <property type="entry name" value="Trans_reg_C"/>
    <property type="match status" value="1"/>
</dbReference>
<evidence type="ECO:0000313" key="10">
    <source>
        <dbReference type="Proteomes" id="UP000062973"/>
    </source>
</evidence>
<dbReference type="SUPFAM" id="SSF52540">
    <property type="entry name" value="P-loop containing nucleoside triphosphate hydrolases"/>
    <property type="match status" value="1"/>
</dbReference>
<dbReference type="HOGENOM" id="CLU_004665_2_0_11"/>
<dbReference type="InterPro" id="IPR001867">
    <property type="entry name" value="OmpR/PhoB-type_DNA-bd"/>
</dbReference>
<feature type="DNA-binding region" description="OmpR/PhoB-type" evidence="6">
    <location>
        <begin position="77"/>
        <end position="177"/>
    </location>
</feature>
<dbReference type="Pfam" id="PF13424">
    <property type="entry name" value="TPR_12"/>
    <property type="match status" value="3"/>
</dbReference>
<reference evidence="9 10" key="1">
    <citation type="submission" date="2014-07" db="EMBL/GenBank/DDBJ databases">
        <title>Whole Genome Sequence of the Amycolatopsis methanolica 239.</title>
        <authorList>
            <person name="Tang B."/>
        </authorList>
    </citation>
    <scope>NUCLEOTIDE SEQUENCE [LARGE SCALE GENOMIC DNA]</scope>
    <source>
        <strain evidence="9 10">239</strain>
    </source>
</reference>
<proteinExistence type="inferred from homology"/>
<dbReference type="SMART" id="SM00530">
    <property type="entry name" value="HTH_XRE"/>
    <property type="match status" value="1"/>
</dbReference>
<dbReference type="SUPFAM" id="SSF48452">
    <property type="entry name" value="TPR-like"/>
    <property type="match status" value="3"/>
</dbReference>
<name>A0A076MWX2_AMYME</name>
<dbReference type="InterPro" id="IPR036388">
    <property type="entry name" value="WH-like_DNA-bd_sf"/>
</dbReference>
<keyword evidence="10" id="KW-1185">Reference proteome</keyword>
<dbReference type="Pfam" id="PF03704">
    <property type="entry name" value="BTAD"/>
    <property type="match status" value="1"/>
</dbReference>
<evidence type="ECO:0000313" key="9">
    <source>
        <dbReference type="EMBL" id="AIJ22192.1"/>
    </source>
</evidence>
<evidence type="ECO:0000256" key="4">
    <source>
        <dbReference type="ARBA" id="ARBA00023163"/>
    </source>
</evidence>
<dbReference type="InterPro" id="IPR005158">
    <property type="entry name" value="BTAD"/>
</dbReference>
<evidence type="ECO:0000256" key="1">
    <source>
        <dbReference type="ARBA" id="ARBA00005820"/>
    </source>
</evidence>
<feature type="domain" description="OmpR/PhoB-type" evidence="8">
    <location>
        <begin position="77"/>
        <end position="177"/>
    </location>
</feature>
<feature type="repeat" description="TPR" evidence="5">
    <location>
        <begin position="911"/>
        <end position="944"/>
    </location>
</feature>
<dbReference type="STRING" id="1068978.AMETH_2100"/>
<keyword evidence="5" id="KW-0802">TPR repeat</keyword>
<protein>
    <submittedName>
        <fullName evidence="9">XRE family transcriptional regulator</fullName>
    </submittedName>
</protein>
<evidence type="ECO:0000259" key="7">
    <source>
        <dbReference type="PROSITE" id="PS50943"/>
    </source>
</evidence>
<dbReference type="CDD" id="cd00093">
    <property type="entry name" value="HTH_XRE"/>
    <property type="match status" value="1"/>
</dbReference>
<dbReference type="OrthoDB" id="4507225at2"/>
<keyword evidence="2" id="KW-0805">Transcription regulation</keyword>
<dbReference type="PATRIC" id="fig|1068978.7.peg.2235"/>
<dbReference type="Gene3D" id="1.10.260.40">
    <property type="entry name" value="lambda repressor-like DNA-binding domains"/>
    <property type="match status" value="1"/>
</dbReference>
<dbReference type="PROSITE" id="PS50005">
    <property type="entry name" value="TPR"/>
    <property type="match status" value="4"/>
</dbReference>
<dbReference type="InterPro" id="IPR001387">
    <property type="entry name" value="Cro/C1-type_HTH"/>
</dbReference>
<dbReference type="SMART" id="SM01043">
    <property type="entry name" value="BTAD"/>
    <property type="match status" value="1"/>
</dbReference>
<dbReference type="SUPFAM" id="SSF47413">
    <property type="entry name" value="lambda repressor-like DNA-binding domains"/>
    <property type="match status" value="1"/>
</dbReference>
<dbReference type="SMART" id="SM00028">
    <property type="entry name" value="TPR"/>
    <property type="match status" value="6"/>
</dbReference>
<sequence length="1086" mass="117985">MSDGSRSRLGALVQGFRRRAGLTQREVADLAGLSVAGLRDVEQGRVTRPRVSTLRKLGDVLGLSRVELGELLREAGGEQATGGGLRVEVLGPLRVIADGEPVEPGSETQRTLLALLALSPNAPVSRDALVEAVWGDQPEHGTVDLLQSRISRLRRRLQGDPENGFIVSARGGYQLKVAEGQHDLLLFRQLVARARHVREEGELAEACGLFAEAVGLWRGEPLEGLSALDSHPIVVALVREYRAVVVEYAGAASDLGRYQEVLPLLQRVAEADPLHEAVHARLMIALAGSGQQAAALDVFDTLRRRLAGELGADPGPELATAYQRVLRQEVARPEFAPVSAHRQLPLDTADFSGREAELTTLRDGLRAIDGGTAVGIALIEGMAGVGKTRLAVHVAHQLLAEGRYGDCQLYVDLRGHSDQPPADPAAVLASFLRLLGVPGDQIPPSLDERASLYRDRVYGRDVLVLLDNAASEDQILPLLPAGPTNLVLVTSRRALALDGARTLPLGVFTPAEARELLVRVVGAKRVESEPDAARRVGELCGWLPMAVALAARRLQSRPTWTVADLAARLAETGDRIDELAAGSRRLRAVFELSYQALAAAEQRLFRLLGLHPGADFTPESVGALAGLTPSRARWLLDRLVDENLVTVVTRDRYRLHNLLAEYARGLARDNEPEPARRAAITRVLDFYLHTAARATQLIYPAKHIPLTGAAPAHGPVLPDREAAKRWLEAERPCLIAAVSLAAEQGWPTHAWQLTRCLRAYLYLYGYSHDHDWVHTHEAALAAATAAQDRVGEAHTRSDLAAAYLHHGRAADAREQFLRAIDLHRENGERELEATSLTALAVLCHRIGEFPEALRLFRTAGVRCAGDSRLESAVAANLGATLATLGRLDEAVDQYRHALVLSRQAGDPDGESGALADLGDAWRRLGRHREAIEHLKEAADLAEAHGLEPRIAYARHRLGNTYRQTGRFDDALGNLNEALRIVRTVSGPATESEVLIDFGGVHRDIGDLLTAADLIEAGLRAAINRGERYQQARALNELAELHRCAARAGLAQDYWRRAYGLFDELGAPEAAELRDFTGDRWPVTSVA</sequence>
<dbReference type="InterPro" id="IPR019734">
    <property type="entry name" value="TPR_rpt"/>
</dbReference>
<keyword evidence="3 6" id="KW-0238">DNA-binding</keyword>
<dbReference type="Gene3D" id="1.25.40.10">
    <property type="entry name" value="Tetratricopeptide repeat domain"/>
    <property type="match status" value="3"/>
</dbReference>
<dbReference type="InterPro" id="IPR051677">
    <property type="entry name" value="AfsR-DnrI-RedD_regulator"/>
</dbReference>
<dbReference type="eggNOG" id="COG3629">
    <property type="taxonomic scope" value="Bacteria"/>
</dbReference>
<dbReference type="PROSITE" id="PS51755">
    <property type="entry name" value="OMPR_PHOB"/>
    <property type="match status" value="1"/>
</dbReference>
<dbReference type="eggNOG" id="COG3903">
    <property type="taxonomic scope" value="Bacteria"/>
</dbReference>
<feature type="repeat" description="TPR" evidence="5">
    <location>
        <begin position="793"/>
        <end position="826"/>
    </location>
</feature>
<comment type="similarity">
    <text evidence="1">Belongs to the AfsR/DnrI/RedD regulatory family.</text>
</comment>
<evidence type="ECO:0000256" key="5">
    <source>
        <dbReference type="PROSITE-ProRule" id="PRU00339"/>
    </source>
</evidence>
<dbReference type="InterPro" id="IPR011990">
    <property type="entry name" value="TPR-like_helical_dom_sf"/>
</dbReference>
<dbReference type="PANTHER" id="PTHR35807">
    <property type="entry name" value="TRANSCRIPTIONAL REGULATOR REDD-RELATED"/>
    <property type="match status" value="1"/>
</dbReference>
<feature type="domain" description="HTH cro/C1-type" evidence="7">
    <location>
        <begin position="13"/>
        <end position="68"/>
    </location>
</feature>
<dbReference type="EMBL" id="CP009110">
    <property type="protein sequence ID" value="AIJ22192.1"/>
    <property type="molecule type" value="Genomic_DNA"/>
</dbReference>
<feature type="repeat" description="TPR" evidence="5">
    <location>
        <begin position="871"/>
        <end position="904"/>
    </location>
</feature>